<evidence type="ECO:0000259" key="8">
    <source>
        <dbReference type="PROSITE" id="PS50928"/>
    </source>
</evidence>
<feature type="transmembrane region" description="Helical" evidence="7">
    <location>
        <begin position="15"/>
        <end position="36"/>
    </location>
</feature>
<dbReference type="Gene3D" id="1.10.3720.10">
    <property type="entry name" value="MetI-like"/>
    <property type="match status" value="1"/>
</dbReference>
<evidence type="ECO:0000256" key="7">
    <source>
        <dbReference type="RuleBase" id="RU363032"/>
    </source>
</evidence>
<evidence type="ECO:0000256" key="6">
    <source>
        <dbReference type="ARBA" id="ARBA00023136"/>
    </source>
</evidence>
<feature type="domain" description="ABC transmembrane type-1" evidence="8">
    <location>
        <begin position="83"/>
        <end position="276"/>
    </location>
</feature>
<dbReference type="InterPro" id="IPR035906">
    <property type="entry name" value="MetI-like_sf"/>
</dbReference>
<accession>A0AA46DXG0</accession>
<keyword evidence="4 7" id="KW-0812">Transmembrane</keyword>
<keyword evidence="6 7" id="KW-0472">Membrane</keyword>
<sequence length="291" mass="32267">MQMINKETKKFLNKLLLYILVIFIAFYMLFPFWWAVVSSFKNEAQLQMVPATFLPRDPVTNKIFFDLKNYRSIFNDGTFLRGLLNSTIVATSVTLLALAVGSFSAFALGKLRFKGKNASLYIILAMTMFPQVTVLTGLYAVINALRLPAMASMILSYMLFTLPFTTWVLTSFFKELPVELMQSAQVDGATPFQSFKYILLPLTAPALVTTGLLAFIAAWNEYLFALTFTSIEPSARTIPVAIALFTGAVSRQEPFGEIMAAAVIVTIPIIILVLYFQKRIVAGLTAGAVKG</sequence>
<dbReference type="GO" id="GO:0055085">
    <property type="term" value="P:transmembrane transport"/>
    <property type="evidence" value="ECO:0007669"/>
    <property type="project" value="InterPro"/>
</dbReference>
<gene>
    <name evidence="9" type="ORF">EV215_1781</name>
</gene>
<dbReference type="PROSITE" id="PS50928">
    <property type="entry name" value="ABC_TM1"/>
    <property type="match status" value="1"/>
</dbReference>
<dbReference type="CDD" id="cd06261">
    <property type="entry name" value="TM_PBP2"/>
    <property type="match status" value="1"/>
</dbReference>
<dbReference type="Pfam" id="PF00528">
    <property type="entry name" value="BPD_transp_1"/>
    <property type="match status" value="1"/>
</dbReference>
<dbReference type="PANTHER" id="PTHR32243:SF18">
    <property type="entry name" value="INNER MEMBRANE ABC TRANSPORTER PERMEASE PROTEIN YCJP"/>
    <property type="match status" value="1"/>
</dbReference>
<dbReference type="Proteomes" id="UP000294678">
    <property type="component" value="Unassembled WGS sequence"/>
</dbReference>
<evidence type="ECO:0000256" key="5">
    <source>
        <dbReference type="ARBA" id="ARBA00022989"/>
    </source>
</evidence>
<feature type="transmembrane region" description="Helical" evidence="7">
    <location>
        <begin position="258"/>
        <end position="276"/>
    </location>
</feature>
<keyword evidence="10" id="KW-1185">Reference proteome</keyword>
<dbReference type="PANTHER" id="PTHR32243">
    <property type="entry name" value="MALTOSE TRANSPORT SYSTEM PERMEASE-RELATED"/>
    <property type="match status" value="1"/>
</dbReference>
<feature type="transmembrane region" description="Helical" evidence="7">
    <location>
        <begin position="88"/>
        <end position="108"/>
    </location>
</feature>
<evidence type="ECO:0000313" key="9">
    <source>
        <dbReference type="EMBL" id="TDT68060.1"/>
    </source>
</evidence>
<dbReference type="InterPro" id="IPR000515">
    <property type="entry name" value="MetI-like"/>
</dbReference>
<dbReference type="AlphaFoldDB" id="A0AA46DXG0"/>
<feature type="transmembrane region" description="Helical" evidence="7">
    <location>
        <begin position="154"/>
        <end position="173"/>
    </location>
</feature>
<keyword evidence="3" id="KW-1003">Cell membrane</keyword>
<comment type="similarity">
    <text evidence="7">Belongs to the binding-protein-dependent transport system permease family.</text>
</comment>
<evidence type="ECO:0000256" key="1">
    <source>
        <dbReference type="ARBA" id="ARBA00004651"/>
    </source>
</evidence>
<evidence type="ECO:0000256" key="3">
    <source>
        <dbReference type="ARBA" id="ARBA00022475"/>
    </source>
</evidence>
<comment type="subcellular location">
    <subcellularLocation>
        <location evidence="1 7">Cell membrane</location>
        <topology evidence="1 7">Multi-pass membrane protein</topology>
    </subcellularLocation>
</comment>
<evidence type="ECO:0000256" key="4">
    <source>
        <dbReference type="ARBA" id="ARBA00022692"/>
    </source>
</evidence>
<dbReference type="InterPro" id="IPR050901">
    <property type="entry name" value="BP-dep_ABC_trans_perm"/>
</dbReference>
<comment type="caution">
    <text evidence="9">The sequence shown here is derived from an EMBL/GenBank/DDBJ whole genome shotgun (WGS) entry which is preliminary data.</text>
</comment>
<protein>
    <submittedName>
        <fullName evidence="9">Trehalose/maltose transport system permease protein</fullName>
    </submittedName>
</protein>
<reference evidence="9 10" key="1">
    <citation type="submission" date="2019-03" db="EMBL/GenBank/DDBJ databases">
        <title>Genomic Encyclopedia of Type Strains, Phase IV (KMG-IV): sequencing the most valuable type-strain genomes for metagenomic binning, comparative biology and taxonomic classification.</title>
        <authorList>
            <person name="Goeker M."/>
        </authorList>
    </citation>
    <scope>NUCLEOTIDE SEQUENCE [LARGE SCALE GENOMIC DNA]</scope>
    <source>
        <strain evidence="9 10">DSM 100055</strain>
    </source>
</reference>
<evidence type="ECO:0000256" key="2">
    <source>
        <dbReference type="ARBA" id="ARBA00022448"/>
    </source>
</evidence>
<dbReference type="EMBL" id="SOBG01000008">
    <property type="protein sequence ID" value="TDT68060.1"/>
    <property type="molecule type" value="Genomic_DNA"/>
</dbReference>
<feature type="transmembrane region" description="Helical" evidence="7">
    <location>
        <begin position="194"/>
        <end position="219"/>
    </location>
</feature>
<evidence type="ECO:0000313" key="10">
    <source>
        <dbReference type="Proteomes" id="UP000294678"/>
    </source>
</evidence>
<dbReference type="GO" id="GO:0005886">
    <property type="term" value="C:plasma membrane"/>
    <property type="evidence" value="ECO:0007669"/>
    <property type="project" value="UniProtKB-SubCell"/>
</dbReference>
<keyword evidence="5 7" id="KW-1133">Transmembrane helix</keyword>
<proteinExistence type="inferred from homology"/>
<keyword evidence="2 7" id="KW-0813">Transport</keyword>
<organism evidence="9 10">
    <name type="scientific">Hypnocyclicus thermotrophus</name>
    <dbReference type="NCBI Taxonomy" id="1627895"/>
    <lineage>
        <taxon>Bacteria</taxon>
        <taxon>Fusobacteriati</taxon>
        <taxon>Fusobacteriota</taxon>
        <taxon>Fusobacteriia</taxon>
        <taxon>Fusobacteriales</taxon>
        <taxon>Fusobacteriaceae</taxon>
        <taxon>Hypnocyclicus</taxon>
    </lineage>
</organism>
<feature type="transmembrane region" description="Helical" evidence="7">
    <location>
        <begin position="120"/>
        <end position="142"/>
    </location>
</feature>
<dbReference type="SUPFAM" id="SSF161098">
    <property type="entry name" value="MetI-like"/>
    <property type="match status" value="1"/>
</dbReference>
<name>A0AA46DXG0_9FUSO</name>